<keyword evidence="2" id="KW-1133">Transmembrane helix</keyword>
<feature type="transmembrane region" description="Helical" evidence="2">
    <location>
        <begin position="24"/>
        <end position="45"/>
    </location>
</feature>
<reference evidence="3 4" key="1">
    <citation type="submission" date="2023-11" db="EMBL/GenBank/DDBJ databases">
        <title>An acidophilic fungus is an integral part of prey digestion in a carnivorous sundew plant.</title>
        <authorList>
            <person name="Tsai I.J."/>
        </authorList>
    </citation>
    <scope>NUCLEOTIDE SEQUENCE [LARGE SCALE GENOMIC DNA]</scope>
    <source>
        <strain evidence="3">169a</strain>
    </source>
</reference>
<feature type="transmembrane region" description="Helical" evidence="2">
    <location>
        <begin position="77"/>
        <end position="103"/>
    </location>
</feature>
<evidence type="ECO:0000313" key="3">
    <source>
        <dbReference type="EMBL" id="WPG97888.1"/>
    </source>
</evidence>
<evidence type="ECO:0000256" key="2">
    <source>
        <dbReference type="SAM" id="Phobius"/>
    </source>
</evidence>
<dbReference type="EMBL" id="CP138580">
    <property type="protein sequence ID" value="WPG97888.1"/>
    <property type="molecule type" value="Genomic_DNA"/>
</dbReference>
<name>A0AAQ3LXR0_9PEZI</name>
<gene>
    <name evidence="3" type="ORF">R9X50_00067000</name>
</gene>
<proteinExistence type="predicted"/>
<keyword evidence="2" id="KW-0812">Transmembrane</keyword>
<feature type="transmembrane region" description="Helical" evidence="2">
    <location>
        <begin position="110"/>
        <end position="129"/>
    </location>
</feature>
<feature type="region of interest" description="Disordered" evidence="1">
    <location>
        <begin position="325"/>
        <end position="360"/>
    </location>
</feature>
<protein>
    <submittedName>
        <fullName evidence="3">Uncharacterized protein</fullName>
    </submittedName>
</protein>
<accession>A0AAQ3LXR0</accession>
<organism evidence="3 4">
    <name type="scientific">Acrodontium crateriforme</name>
    <dbReference type="NCBI Taxonomy" id="150365"/>
    <lineage>
        <taxon>Eukaryota</taxon>
        <taxon>Fungi</taxon>
        <taxon>Dikarya</taxon>
        <taxon>Ascomycota</taxon>
        <taxon>Pezizomycotina</taxon>
        <taxon>Dothideomycetes</taxon>
        <taxon>Dothideomycetidae</taxon>
        <taxon>Mycosphaerellales</taxon>
        <taxon>Teratosphaeriaceae</taxon>
        <taxon>Acrodontium</taxon>
    </lineage>
</organism>
<feature type="compositionally biased region" description="Polar residues" evidence="1">
    <location>
        <begin position="340"/>
        <end position="349"/>
    </location>
</feature>
<sequence>MSYIRLESLDSHHKHALRNYRRSFAPLAILAGTTILGLLLLRGVLHFQGFSIAPPTATDIAIRPDFPVSTFIYKRGAFSWFIGVALAVGGGGLAFTGVGLSCVAVTGATLIAGCVVAAVAAAITVASTLQGANTNRQLRLAQQAMIYMDYADKSAKARRTIDLVDEHKDFIHSVFGSASNYQYAGHITEADKNNNRLVAKNNGEHLPVFSFTTKHGINFHHVIIHDSASGGRFHRFGFNNSPQNSKRQSTVSEGSTEEYFTSGGIDILDCAAADTNYLNDNDTDNDNMQSELQCAAPNLENGTEIAVQVYDATTMETIAGIRVAPFDSNGDSQLIDDSDYSSCPTSLTDGDTCPQESDSD</sequence>
<evidence type="ECO:0000313" key="4">
    <source>
        <dbReference type="Proteomes" id="UP001303373"/>
    </source>
</evidence>
<keyword evidence="2" id="KW-0472">Membrane</keyword>
<dbReference type="AlphaFoldDB" id="A0AAQ3LXR0"/>
<keyword evidence="4" id="KW-1185">Reference proteome</keyword>
<evidence type="ECO:0000256" key="1">
    <source>
        <dbReference type="SAM" id="MobiDB-lite"/>
    </source>
</evidence>
<dbReference type="Proteomes" id="UP001303373">
    <property type="component" value="Chromosome 1"/>
</dbReference>